<dbReference type="InterPro" id="IPR050951">
    <property type="entry name" value="Retrovirus_Pol_polyprotein"/>
</dbReference>
<gene>
    <name evidence="8" type="ORF">MTR67_007381</name>
</gene>
<accession>A0AAF0PZU5</accession>
<dbReference type="Pfam" id="PF17917">
    <property type="entry name" value="RT_RNaseH"/>
    <property type="match status" value="1"/>
</dbReference>
<dbReference type="InterPro" id="IPR043502">
    <property type="entry name" value="DNA/RNA_pol_sf"/>
</dbReference>
<keyword evidence="4" id="KW-0255">Endonuclease</keyword>
<evidence type="ECO:0000256" key="3">
    <source>
        <dbReference type="ARBA" id="ARBA00022722"/>
    </source>
</evidence>
<dbReference type="SUPFAM" id="SSF56672">
    <property type="entry name" value="DNA/RNA polymerases"/>
    <property type="match status" value="1"/>
</dbReference>
<dbReference type="AlphaFoldDB" id="A0AAF0PZU5"/>
<evidence type="ECO:0000256" key="4">
    <source>
        <dbReference type="ARBA" id="ARBA00022759"/>
    </source>
</evidence>
<evidence type="ECO:0000313" key="9">
    <source>
        <dbReference type="Proteomes" id="UP001234989"/>
    </source>
</evidence>
<keyword evidence="9" id="KW-1185">Reference proteome</keyword>
<evidence type="ECO:0000256" key="2">
    <source>
        <dbReference type="ARBA" id="ARBA00022695"/>
    </source>
</evidence>
<name>A0AAF0PZU5_SOLVR</name>
<feature type="domain" description="Reverse transcriptase RNase H-like" evidence="7">
    <location>
        <begin position="3"/>
        <end position="44"/>
    </location>
</feature>
<organism evidence="8 9">
    <name type="scientific">Solanum verrucosum</name>
    <dbReference type="NCBI Taxonomy" id="315347"/>
    <lineage>
        <taxon>Eukaryota</taxon>
        <taxon>Viridiplantae</taxon>
        <taxon>Streptophyta</taxon>
        <taxon>Embryophyta</taxon>
        <taxon>Tracheophyta</taxon>
        <taxon>Spermatophyta</taxon>
        <taxon>Magnoliopsida</taxon>
        <taxon>eudicotyledons</taxon>
        <taxon>Gunneridae</taxon>
        <taxon>Pentapetalae</taxon>
        <taxon>asterids</taxon>
        <taxon>lamiids</taxon>
        <taxon>Solanales</taxon>
        <taxon>Solanaceae</taxon>
        <taxon>Solanoideae</taxon>
        <taxon>Solaneae</taxon>
        <taxon>Solanum</taxon>
    </lineage>
</organism>
<keyword evidence="3" id="KW-0540">Nuclease</keyword>
<keyword evidence="2" id="KW-0548">Nucleotidyltransferase</keyword>
<dbReference type="InterPro" id="IPR041373">
    <property type="entry name" value="RT_RNaseH"/>
</dbReference>
<evidence type="ECO:0000256" key="6">
    <source>
        <dbReference type="ARBA" id="ARBA00022918"/>
    </source>
</evidence>
<dbReference type="GO" id="GO:0004519">
    <property type="term" value="F:endonuclease activity"/>
    <property type="evidence" value="ECO:0007669"/>
    <property type="project" value="UniProtKB-KW"/>
</dbReference>
<dbReference type="PANTHER" id="PTHR37984">
    <property type="entry name" value="PROTEIN CBG26694"/>
    <property type="match status" value="1"/>
</dbReference>
<evidence type="ECO:0000259" key="7">
    <source>
        <dbReference type="Pfam" id="PF17917"/>
    </source>
</evidence>
<keyword evidence="6" id="KW-0695">RNA-directed DNA polymerase</keyword>
<protein>
    <recommendedName>
        <fullName evidence="7">Reverse transcriptase RNase H-like domain-containing protein</fullName>
    </recommendedName>
</protein>
<dbReference type="PANTHER" id="PTHR37984:SF5">
    <property type="entry name" value="PROTEIN NYNRIN-LIKE"/>
    <property type="match status" value="1"/>
</dbReference>
<keyword evidence="5" id="KW-0378">Hydrolase</keyword>
<evidence type="ECO:0000256" key="1">
    <source>
        <dbReference type="ARBA" id="ARBA00022679"/>
    </source>
</evidence>
<sequence length="104" mass="12300">MIWRHYLYCVHVDVFTNHKILQYVFIQKYLNLCQRRWLEFLKNYDMNVLYHPSNANVVAGALSRIFMGSVAHVKEERKELPKDIHRIAHLGVCLMNISGDDVIV</sequence>
<proteinExistence type="predicted"/>
<dbReference type="Proteomes" id="UP001234989">
    <property type="component" value="Chromosome 2"/>
</dbReference>
<evidence type="ECO:0000256" key="5">
    <source>
        <dbReference type="ARBA" id="ARBA00022801"/>
    </source>
</evidence>
<dbReference type="GO" id="GO:0016787">
    <property type="term" value="F:hydrolase activity"/>
    <property type="evidence" value="ECO:0007669"/>
    <property type="project" value="UniProtKB-KW"/>
</dbReference>
<keyword evidence="1" id="KW-0808">Transferase</keyword>
<dbReference type="GO" id="GO:0003964">
    <property type="term" value="F:RNA-directed DNA polymerase activity"/>
    <property type="evidence" value="ECO:0007669"/>
    <property type="project" value="UniProtKB-KW"/>
</dbReference>
<evidence type="ECO:0000313" key="8">
    <source>
        <dbReference type="EMBL" id="WMV13996.1"/>
    </source>
</evidence>
<reference evidence="8" key="1">
    <citation type="submission" date="2023-08" db="EMBL/GenBank/DDBJ databases">
        <title>A de novo genome assembly of Solanum verrucosum Schlechtendal, a Mexican diploid species geographically isolated from the other diploid A-genome species in potato relatives.</title>
        <authorList>
            <person name="Hosaka K."/>
        </authorList>
    </citation>
    <scope>NUCLEOTIDE SEQUENCE</scope>
    <source>
        <tissue evidence="8">Young leaves</tissue>
    </source>
</reference>
<dbReference type="EMBL" id="CP133613">
    <property type="protein sequence ID" value="WMV13996.1"/>
    <property type="molecule type" value="Genomic_DNA"/>
</dbReference>